<sequence length="59" mass="7180">MRLVGADMRGLERIDAVLHLGVLFYRYCPFPWIRLLPLFVLARLVAAYLRWRRRRYSSR</sequence>
<keyword evidence="1" id="KW-0812">Transmembrane</keyword>
<evidence type="ECO:0000313" key="2">
    <source>
        <dbReference type="EMBL" id="CRY98029.1"/>
    </source>
</evidence>
<accession>A0A0H5Q9G3</accession>
<reference evidence="2" key="1">
    <citation type="submission" date="2015-06" db="EMBL/GenBank/DDBJ databases">
        <authorList>
            <person name="Joergensen T."/>
        </authorList>
    </citation>
    <scope>NUCLEOTIDE SEQUENCE</scope>
    <source>
        <strain evidence="2">RGRH1817</strain>
    </source>
</reference>
<evidence type="ECO:0000256" key="1">
    <source>
        <dbReference type="SAM" id="Phobius"/>
    </source>
</evidence>
<reference evidence="2" key="2">
    <citation type="submission" date="2015-07" db="EMBL/GenBank/DDBJ databases">
        <title>Plasmids, circular viruses and viroids from rat gut.</title>
        <authorList>
            <person name="Jorgensen T.J."/>
            <person name="Hansen M.A."/>
            <person name="Xu Z."/>
            <person name="Tabak M.A."/>
            <person name="Sorensen S.J."/>
            <person name="Hansen L.H."/>
        </authorList>
    </citation>
    <scope>NUCLEOTIDE SEQUENCE</scope>
    <source>
        <strain evidence="2">RGRH1817</strain>
    </source>
</reference>
<proteinExistence type="predicted"/>
<keyword evidence="1" id="KW-1133">Transmembrane helix</keyword>
<feature type="transmembrane region" description="Helical" evidence="1">
    <location>
        <begin position="32"/>
        <end position="51"/>
    </location>
</feature>
<protein>
    <submittedName>
        <fullName evidence="2">Uncharacterized protein</fullName>
    </submittedName>
</protein>
<dbReference type="EMBL" id="LN854316">
    <property type="protein sequence ID" value="CRY98029.1"/>
    <property type="molecule type" value="Genomic_DNA"/>
</dbReference>
<keyword evidence="1" id="KW-0472">Membrane</keyword>
<organism evidence="2">
    <name type="scientific">uncultured prokaryote</name>
    <dbReference type="NCBI Taxonomy" id="198431"/>
    <lineage>
        <taxon>unclassified sequences</taxon>
        <taxon>environmental samples</taxon>
    </lineage>
</organism>
<dbReference type="AlphaFoldDB" id="A0A0H5Q9G3"/>
<name>A0A0H5Q9G3_9ZZZZ</name>